<accession>A0AA35WV67</accession>
<keyword evidence="2" id="KW-1015">Disulfide bond</keyword>
<organism evidence="4 5">
    <name type="scientific">Geodia barretti</name>
    <name type="common">Barrett's horny sponge</name>
    <dbReference type="NCBI Taxonomy" id="519541"/>
    <lineage>
        <taxon>Eukaryota</taxon>
        <taxon>Metazoa</taxon>
        <taxon>Porifera</taxon>
        <taxon>Demospongiae</taxon>
        <taxon>Heteroscleromorpha</taxon>
        <taxon>Tetractinellida</taxon>
        <taxon>Astrophorina</taxon>
        <taxon>Geodiidae</taxon>
        <taxon>Geodia</taxon>
    </lineage>
</organism>
<keyword evidence="5" id="KW-1185">Reference proteome</keyword>
<dbReference type="SUPFAM" id="SSF49899">
    <property type="entry name" value="Concanavalin A-like lectins/glucanases"/>
    <property type="match status" value="1"/>
</dbReference>
<evidence type="ECO:0000256" key="1">
    <source>
        <dbReference type="ARBA" id="ARBA00022729"/>
    </source>
</evidence>
<dbReference type="InterPro" id="IPR013320">
    <property type="entry name" value="ConA-like_dom_sf"/>
</dbReference>
<name>A0AA35WV67_GEOBA</name>
<dbReference type="SMART" id="SM00560">
    <property type="entry name" value="LamGL"/>
    <property type="match status" value="1"/>
</dbReference>
<gene>
    <name evidence="4" type="ORF">GBAR_LOCUS15851</name>
</gene>
<evidence type="ECO:0000313" key="4">
    <source>
        <dbReference type="EMBL" id="CAI8027835.1"/>
    </source>
</evidence>
<sequence length="251" mass="28076">MLILIAFTASFAYALNEPEDSLILYFSFDELDGKNTIDHSKYENHGEIAGAPKLAEGKFGKALELNGKSDWVVVPHHEILTVDNSVTVMAWINTERHQGPNGQRWQGIVAKSNNPRSYSFYTEFPSECLHLSVGGGSVCNKKVPLDEWVHVVAQVDDGTTHRYWVNGEMAGEFGGKNAPPGKADQADVLVGKTHEGNREFLGLIDEVRIWNRALDEDEVIEQMESGYFDIFAVDPRQKLTTTWGHLKTSQR</sequence>
<dbReference type="Pfam" id="PF13385">
    <property type="entry name" value="Laminin_G_3"/>
    <property type="match status" value="1"/>
</dbReference>
<dbReference type="EMBL" id="CASHTH010002301">
    <property type="protein sequence ID" value="CAI8027835.1"/>
    <property type="molecule type" value="Genomic_DNA"/>
</dbReference>
<dbReference type="AlphaFoldDB" id="A0AA35WV67"/>
<dbReference type="Proteomes" id="UP001174909">
    <property type="component" value="Unassembled WGS sequence"/>
</dbReference>
<protein>
    <recommendedName>
        <fullName evidence="3">LamG-like jellyroll fold domain-containing protein</fullName>
    </recommendedName>
</protein>
<keyword evidence="1" id="KW-0732">Signal</keyword>
<comment type="caution">
    <text evidence="4">The sequence shown here is derived from an EMBL/GenBank/DDBJ whole genome shotgun (WGS) entry which is preliminary data.</text>
</comment>
<evidence type="ECO:0000256" key="2">
    <source>
        <dbReference type="ARBA" id="ARBA00023157"/>
    </source>
</evidence>
<dbReference type="InterPro" id="IPR006558">
    <property type="entry name" value="LamG-like"/>
</dbReference>
<reference evidence="4" key="1">
    <citation type="submission" date="2023-03" db="EMBL/GenBank/DDBJ databases">
        <authorList>
            <person name="Steffen K."/>
            <person name="Cardenas P."/>
        </authorList>
    </citation>
    <scope>NUCLEOTIDE SEQUENCE</scope>
</reference>
<evidence type="ECO:0000259" key="3">
    <source>
        <dbReference type="SMART" id="SM00560"/>
    </source>
</evidence>
<dbReference type="Gene3D" id="2.60.120.200">
    <property type="match status" value="1"/>
</dbReference>
<evidence type="ECO:0000313" key="5">
    <source>
        <dbReference type="Proteomes" id="UP001174909"/>
    </source>
</evidence>
<feature type="domain" description="LamG-like jellyroll fold" evidence="3">
    <location>
        <begin position="84"/>
        <end position="217"/>
    </location>
</feature>
<proteinExistence type="predicted"/>